<keyword evidence="5 11" id="KW-0245">EGF-like domain</keyword>
<evidence type="ECO:0000256" key="13">
    <source>
        <dbReference type="SAM" id="MobiDB-lite"/>
    </source>
</evidence>
<organism evidence="16 17">
    <name type="scientific">Mugilogobius chulae</name>
    <name type="common">yellowstripe goby</name>
    <dbReference type="NCBI Taxonomy" id="88201"/>
    <lineage>
        <taxon>Eukaryota</taxon>
        <taxon>Metazoa</taxon>
        <taxon>Chordata</taxon>
        <taxon>Craniata</taxon>
        <taxon>Vertebrata</taxon>
        <taxon>Euteleostomi</taxon>
        <taxon>Actinopterygii</taxon>
        <taxon>Neopterygii</taxon>
        <taxon>Teleostei</taxon>
        <taxon>Neoteleostei</taxon>
        <taxon>Acanthomorphata</taxon>
        <taxon>Gobiaria</taxon>
        <taxon>Gobiiformes</taxon>
        <taxon>Gobioidei</taxon>
        <taxon>Gobiidae</taxon>
        <taxon>Gobionellinae</taxon>
        <taxon>Mugilogobius</taxon>
    </lineage>
</organism>
<dbReference type="PROSITE" id="PS00010">
    <property type="entry name" value="ASX_HYDROXYL"/>
    <property type="match status" value="1"/>
</dbReference>
<evidence type="ECO:0000259" key="14">
    <source>
        <dbReference type="PROSITE" id="PS50026"/>
    </source>
</evidence>
<dbReference type="CDD" id="cd00054">
    <property type="entry name" value="EGF_CA"/>
    <property type="match status" value="2"/>
</dbReference>
<keyword evidence="6" id="KW-0732">Signal</keyword>
<protein>
    <submittedName>
        <fullName evidence="16">Uncharacterized protein</fullName>
    </submittedName>
</protein>
<feature type="disulfide bond" evidence="12">
    <location>
        <begin position="61"/>
        <end position="88"/>
    </location>
</feature>
<evidence type="ECO:0000256" key="8">
    <source>
        <dbReference type="ARBA" id="ARBA00022837"/>
    </source>
</evidence>
<dbReference type="InterPro" id="IPR000742">
    <property type="entry name" value="EGF"/>
</dbReference>
<evidence type="ECO:0000313" key="16">
    <source>
        <dbReference type="EMBL" id="KAK7939912.1"/>
    </source>
</evidence>
<feature type="domain" description="Sushi" evidence="15">
    <location>
        <begin position="31"/>
        <end position="90"/>
    </location>
</feature>
<dbReference type="InterPro" id="IPR051277">
    <property type="entry name" value="SEZ6_CSMD_C4BPB_Regulators"/>
</dbReference>
<name>A0AAW0Q6S1_9GOBI</name>
<dbReference type="SMART" id="SM00179">
    <property type="entry name" value="EGF_CA"/>
    <property type="match status" value="3"/>
</dbReference>
<accession>A0AAW0Q6S1</accession>
<feature type="region of interest" description="Disordered" evidence="13">
    <location>
        <begin position="331"/>
        <end position="367"/>
    </location>
</feature>
<dbReference type="PROSITE" id="PS50923">
    <property type="entry name" value="SUSHI"/>
    <property type="match status" value="3"/>
</dbReference>
<evidence type="ECO:0000256" key="10">
    <source>
        <dbReference type="ARBA" id="ARBA00023180"/>
    </source>
</evidence>
<dbReference type="InterPro" id="IPR000436">
    <property type="entry name" value="Sushi_SCR_CCP_dom"/>
</dbReference>
<evidence type="ECO:0000256" key="7">
    <source>
        <dbReference type="ARBA" id="ARBA00022737"/>
    </source>
</evidence>
<dbReference type="Gene3D" id="2.10.70.10">
    <property type="entry name" value="Complement Module, domain 1"/>
    <property type="match status" value="4"/>
</dbReference>
<dbReference type="InterPro" id="IPR055088">
    <property type="entry name" value="Fibulin_C"/>
</dbReference>
<dbReference type="PROSITE" id="PS01187">
    <property type="entry name" value="EGF_CA"/>
    <property type="match status" value="1"/>
</dbReference>
<dbReference type="Pfam" id="PF00084">
    <property type="entry name" value="Sushi"/>
    <property type="match status" value="3"/>
</dbReference>
<gene>
    <name evidence="16" type="ORF">WMY93_003238</name>
</gene>
<evidence type="ECO:0000256" key="9">
    <source>
        <dbReference type="ARBA" id="ARBA00023157"/>
    </source>
</evidence>
<feature type="domain" description="EGF-like" evidence="14">
    <location>
        <begin position="392"/>
        <end position="430"/>
    </location>
</feature>
<evidence type="ECO:0000259" key="15">
    <source>
        <dbReference type="PROSITE" id="PS50923"/>
    </source>
</evidence>
<feature type="domain" description="Sushi" evidence="15">
    <location>
        <begin position="208"/>
        <end position="268"/>
    </location>
</feature>
<comment type="caution">
    <text evidence="16">The sequence shown here is derived from an EMBL/GenBank/DDBJ whole genome shotgun (WGS) entry which is preliminary data.</text>
</comment>
<dbReference type="InterPro" id="IPR035976">
    <property type="entry name" value="Sushi/SCR/CCP_sf"/>
</dbReference>
<dbReference type="PANTHER" id="PTHR45656:SF4">
    <property type="entry name" value="PROTEIN CBR-CLEC-78"/>
    <property type="match status" value="1"/>
</dbReference>
<keyword evidence="3" id="KW-0964">Secreted</keyword>
<feature type="disulfide bond" evidence="12">
    <location>
        <begin position="239"/>
        <end position="266"/>
    </location>
</feature>
<dbReference type="Pfam" id="PF22914">
    <property type="entry name" value="Fibulin_C"/>
    <property type="match status" value="1"/>
</dbReference>
<sequence>MSFGECIASISISKLILPDGLSQFVRLSQNSICPDLPDVPNAQVQNRSVSYQKGDIVSFTCDVGYISENPVGFVCSSNGWIRVYMGVCQLKPCLPPANITNGDYQIISGNGFVYGTTIKYSCNNGGWSDDAPQCEKQSMSEPQAGGVGICPELPDVPNAQVQNREVFYQRGDIVNFTCDVGYISENPVGFVCSSNGWIRVYMGICQLKPCLPLANITNGNYQIISGNGFVYGTTIKYSCNNGFQIKSGNGTLTCLLSGWSDDVPQCEKQQSISDPHGDFHQRCHDKWGSPSCLCPPGYELTADGTACQESTCFTCTRLSSVLSLRFPPPTAPAPPAKALTKPSTTSWRLSPSAVQRQHTAPDRRPSGSAGWRVLAVPWVMSYQLIEPSVKANVDECSSYGRFCEYKCENTVGSFTCTCPPGYYKDGWRCKDYDECKSGFHTCTPQQTCINYKGGYTCLNTIQCEPPYVKASDRMCMCSTDNRACRNKHHTTENHYVTISSGLSTPADIYRLEPGHSHGDSNLFKIKSGNEQQEFSIRQINDRSAMLVLTRPIRGRNIVVLEVEVEPVIDLRMDRLMVTTDHNLSALLRLLIHVS</sequence>
<evidence type="ECO:0000256" key="3">
    <source>
        <dbReference type="ARBA" id="ARBA00022525"/>
    </source>
</evidence>
<comment type="subcellular location">
    <subcellularLocation>
        <location evidence="1">Secreted</location>
        <location evidence="1">Extracellular space</location>
        <location evidence="1">Extracellular matrix</location>
    </subcellularLocation>
</comment>
<keyword evidence="12" id="KW-0768">Sushi</keyword>
<keyword evidence="9 12" id="KW-1015">Disulfide bond</keyword>
<keyword evidence="7" id="KW-0677">Repeat</keyword>
<dbReference type="PANTHER" id="PTHR45656">
    <property type="entry name" value="PROTEIN CBR-CLEC-78"/>
    <property type="match status" value="1"/>
</dbReference>
<dbReference type="CDD" id="cd00033">
    <property type="entry name" value="CCP"/>
    <property type="match status" value="4"/>
</dbReference>
<dbReference type="EMBL" id="JBBPFD010000002">
    <property type="protein sequence ID" value="KAK7939912.1"/>
    <property type="molecule type" value="Genomic_DNA"/>
</dbReference>
<dbReference type="InterPro" id="IPR001881">
    <property type="entry name" value="EGF-like_Ca-bd_dom"/>
</dbReference>
<dbReference type="InterPro" id="IPR049883">
    <property type="entry name" value="NOTCH1_EGF-like"/>
</dbReference>
<dbReference type="PROSITE" id="PS01186">
    <property type="entry name" value="EGF_2"/>
    <property type="match status" value="2"/>
</dbReference>
<evidence type="ECO:0000256" key="4">
    <source>
        <dbReference type="ARBA" id="ARBA00022530"/>
    </source>
</evidence>
<keyword evidence="8" id="KW-0106">Calcium</keyword>
<proteinExistence type="inferred from homology"/>
<dbReference type="SUPFAM" id="SSF57196">
    <property type="entry name" value="EGF/Laminin"/>
    <property type="match status" value="2"/>
</dbReference>
<keyword evidence="4" id="KW-0272">Extracellular matrix</keyword>
<feature type="domain" description="Sushi" evidence="15">
    <location>
        <begin position="148"/>
        <end position="207"/>
    </location>
</feature>
<feature type="compositionally biased region" description="Polar residues" evidence="13">
    <location>
        <begin position="346"/>
        <end position="358"/>
    </location>
</feature>
<dbReference type="InterPro" id="IPR000152">
    <property type="entry name" value="EGF-type_Asp/Asn_hydroxyl_site"/>
</dbReference>
<keyword evidence="17" id="KW-1185">Reference proteome</keyword>
<dbReference type="SMART" id="SM00032">
    <property type="entry name" value="CCP"/>
    <property type="match status" value="4"/>
</dbReference>
<evidence type="ECO:0000256" key="1">
    <source>
        <dbReference type="ARBA" id="ARBA00004498"/>
    </source>
</evidence>
<dbReference type="Gene3D" id="2.10.25.10">
    <property type="entry name" value="Laminin"/>
    <property type="match status" value="3"/>
</dbReference>
<dbReference type="PROSITE" id="PS50026">
    <property type="entry name" value="EGF_3"/>
    <property type="match status" value="1"/>
</dbReference>
<evidence type="ECO:0000256" key="11">
    <source>
        <dbReference type="PROSITE-ProRule" id="PRU00076"/>
    </source>
</evidence>
<dbReference type="Proteomes" id="UP001460270">
    <property type="component" value="Unassembled WGS sequence"/>
</dbReference>
<feature type="compositionally biased region" description="Low complexity" evidence="13">
    <location>
        <begin position="336"/>
        <end position="345"/>
    </location>
</feature>
<evidence type="ECO:0000256" key="2">
    <source>
        <dbReference type="ARBA" id="ARBA00006127"/>
    </source>
</evidence>
<dbReference type="GO" id="GO:0005509">
    <property type="term" value="F:calcium ion binding"/>
    <property type="evidence" value="ECO:0007669"/>
    <property type="project" value="InterPro"/>
</dbReference>
<keyword evidence="10" id="KW-0325">Glycoprotein</keyword>
<evidence type="ECO:0000256" key="12">
    <source>
        <dbReference type="PROSITE-ProRule" id="PRU00302"/>
    </source>
</evidence>
<comment type="caution">
    <text evidence="11">Lacks conserved residue(s) required for the propagation of feature annotation.</text>
</comment>
<dbReference type="SMART" id="SM00181">
    <property type="entry name" value="EGF"/>
    <property type="match status" value="3"/>
</dbReference>
<dbReference type="Pfam" id="PF07645">
    <property type="entry name" value="EGF_CA"/>
    <property type="match status" value="2"/>
</dbReference>
<dbReference type="SUPFAM" id="SSF57535">
    <property type="entry name" value="Complement control module/SCR domain"/>
    <property type="match status" value="4"/>
</dbReference>
<evidence type="ECO:0000256" key="5">
    <source>
        <dbReference type="ARBA" id="ARBA00022536"/>
    </source>
</evidence>
<dbReference type="InterPro" id="IPR018097">
    <property type="entry name" value="EGF_Ca-bd_CS"/>
</dbReference>
<evidence type="ECO:0000313" key="17">
    <source>
        <dbReference type="Proteomes" id="UP001460270"/>
    </source>
</evidence>
<reference evidence="17" key="1">
    <citation type="submission" date="2024-04" db="EMBL/GenBank/DDBJ databases">
        <title>Salinicola lusitanus LLJ914,a marine bacterium isolated from the Okinawa Trough.</title>
        <authorList>
            <person name="Li J."/>
        </authorList>
    </citation>
    <scope>NUCLEOTIDE SEQUENCE [LARGE SCALE GENOMIC DNA]</scope>
</reference>
<comment type="similarity">
    <text evidence="2">Belongs to the fibulin family.</text>
</comment>
<evidence type="ECO:0000256" key="6">
    <source>
        <dbReference type="ARBA" id="ARBA00022729"/>
    </source>
</evidence>
<dbReference type="AlphaFoldDB" id="A0AAW0Q6S1"/>
<feature type="disulfide bond" evidence="12">
    <location>
        <begin position="178"/>
        <end position="205"/>
    </location>
</feature>